<evidence type="ECO:0000313" key="4">
    <source>
        <dbReference type="EMBL" id="AJA08865.1"/>
    </source>
</evidence>
<dbReference type="Proteomes" id="UP000030907">
    <property type="component" value="Chromosome"/>
</dbReference>
<keyword evidence="2" id="KW-0732">Signal</keyword>
<evidence type="ECO:0000313" key="5">
    <source>
        <dbReference type="Proteomes" id="UP000030907"/>
    </source>
</evidence>
<dbReference type="AlphaFoldDB" id="A0A0A7PFT3"/>
<dbReference type="EMBL" id="CP009122">
    <property type="protein sequence ID" value="AJA08865.1"/>
    <property type="molecule type" value="Genomic_DNA"/>
</dbReference>
<evidence type="ECO:0000256" key="2">
    <source>
        <dbReference type="SAM" id="SignalP"/>
    </source>
</evidence>
<dbReference type="InterPro" id="IPR012338">
    <property type="entry name" value="Beta-lactam/transpept-like"/>
</dbReference>
<dbReference type="RefSeq" id="WP_052208044.1">
    <property type="nucleotide sequence ID" value="NZ_CP009122.1"/>
</dbReference>
<keyword evidence="5" id="KW-1185">Reference proteome</keyword>
<dbReference type="PANTHER" id="PTHR35333">
    <property type="entry name" value="BETA-LACTAMASE"/>
    <property type="match status" value="1"/>
</dbReference>
<dbReference type="STRING" id="1515612.SKP52_09790"/>
<dbReference type="InterPro" id="IPR045155">
    <property type="entry name" value="Beta-lactam_cat"/>
</dbReference>
<dbReference type="Gene3D" id="3.40.710.10">
    <property type="entry name" value="DD-peptidase/beta-lactamase superfamily"/>
    <property type="match status" value="1"/>
</dbReference>
<dbReference type="SUPFAM" id="SSF56601">
    <property type="entry name" value="beta-lactamase/transpeptidase-like"/>
    <property type="match status" value="1"/>
</dbReference>
<feature type="signal peptide" evidence="2">
    <location>
        <begin position="1"/>
        <end position="24"/>
    </location>
</feature>
<reference evidence="4 5" key="1">
    <citation type="journal article" date="2015" name="Int. J. Syst. Evol. Microbiol.">
        <title>Description of Sphingopyxis fribergensis sp. nov. - a soil bacterium with the ability to degrade styrene and phenylacetic acid.</title>
        <authorList>
            <person name="Oelschlagel M."/>
            <person name="Ruckert C."/>
            <person name="Kalinowski J."/>
            <person name="Schmidt G."/>
            <person name="Schlomann M."/>
            <person name="Tischler D."/>
        </authorList>
    </citation>
    <scope>NUCLEOTIDE SEQUENCE [LARGE SCALE GENOMIC DNA]</scope>
    <source>
        <strain evidence="4 5">Kp5.2</strain>
    </source>
</reference>
<gene>
    <name evidence="4" type="ORF">SKP52_09790</name>
</gene>
<dbReference type="GO" id="GO:0046677">
    <property type="term" value="P:response to antibiotic"/>
    <property type="evidence" value="ECO:0007669"/>
    <property type="project" value="InterPro"/>
</dbReference>
<dbReference type="OrthoDB" id="108135at2"/>
<evidence type="ECO:0000259" key="3">
    <source>
        <dbReference type="Pfam" id="PF13354"/>
    </source>
</evidence>
<name>A0A0A7PFT3_9SPHN</name>
<protein>
    <submittedName>
        <fullName evidence="4">Putative beta-lactamase</fullName>
    </submittedName>
</protein>
<evidence type="ECO:0000256" key="1">
    <source>
        <dbReference type="ARBA" id="ARBA00001526"/>
    </source>
</evidence>
<sequence length="455" mass="48534">MARFRSVAIAAAILIALPPHIALAQTAVRTTPADQAAFERRALQLVDLFGGKIAYSAYFDPHFQAAVPEPQFDAFRAGLIAQYGEPVAIDRATAANDRSGTVLLRFERGVATVLLDIGAAADKRVSGLQITGVTVADDSFEKVAAEIAELPGQTGFLVAELDEGTIRPLGSANVDRQFATGSTFKLYILDELAAQVAEGKRRWSDVVPLSHFSFSSAGTANWPAKTPVTLQTLANWMISVSDNGAADTLIHLLGREAIEARMRRAGHSDPSRNIPLLTTVEAFALKGNNFSDLRPAFINGDDAAQRKLLDDNRHRLTLANVDGVSFTAGPRFIDSLEWFASPNDIARLMVDLRARRSKTLLAAMAINNGVGPVAAADWSYLGYKGGSENGVLSMSLLGQRKSDGQWVVVTASWNNSKANVDTGPLIGLVTRLLALAAHAPHAAPAPGTPPAARRP</sequence>
<dbReference type="GO" id="GO:0030655">
    <property type="term" value="P:beta-lactam antibiotic catabolic process"/>
    <property type="evidence" value="ECO:0007669"/>
    <property type="project" value="InterPro"/>
</dbReference>
<organism evidence="4 5">
    <name type="scientific">Sphingopyxis fribergensis</name>
    <dbReference type="NCBI Taxonomy" id="1515612"/>
    <lineage>
        <taxon>Bacteria</taxon>
        <taxon>Pseudomonadati</taxon>
        <taxon>Pseudomonadota</taxon>
        <taxon>Alphaproteobacteria</taxon>
        <taxon>Sphingomonadales</taxon>
        <taxon>Sphingomonadaceae</taxon>
        <taxon>Sphingopyxis</taxon>
    </lineage>
</organism>
<dbReference type="GO" id="GO:0008800">
    <property type="term" value="F:beta-lactamase activity"/>
    <property type="evidence" value="ECO:0007669"/>
    <property type="project" value="UniProtKB-EC"/>
</dbReference>
<comment type="catalytic activity">
    <reaction evidence="1">
        <text>a beta-lactam + H2O = a substituted beta-amino acid</text>
        <dbReference type="Rhea" id="RHEA:20401"/>
        <dbReference type="ChEBI" id="CHEBI:15377"/>
        <dbReference type="ChEBI" id="CHEBI:35627"/>
        <dbReference type="ChEBI" id="CHEBI:140347"/>
        <dbReference type="EC" id="3.5.2.6"/>
    </reaction>
</comment>
<proteinExistence type="predicted"/>
<accession>A0A0A7PFT3</accession>
<feature type="chain" id="PRO_5002043934" evidence="2">
    <location>
        <begin position="25"/>
        <end position="455"/>
    </location>
</feature>
<dbReference type="Pfam" id="PF13354">
    <property type="entry name" value="Beta-lactamase2"/>
    <property type="match status" value="1"/>
</dbReference>
<feature type="domain" description="Beta-lactamase class A catalytic" evidence="3">
    <location>
        <begin position="157"/>
        <end position="350"/>
    </location>
</feature>
<dbReference type="InterPro" id="IPR000871">
    <property type="entry name" value="Beta-lactam_class-A"/>
</dbReference>
<dbReference type="KEGG" id="sphk:SKP52_09790"/>
<dbReference type="PANTHER" id="PTHR35333:SF5">
    <property type="entry name" value="CONSERVED LIPOPROTEIN LPQF-RELATED"/>
    <property type="match status" value="1"/>
</dbReference>
<dbReference type="HOGENOM" id="CLU_042385_0_0_5"/>